<accession>A0A699L9M1</accession>
<dbReference type="SUPFAM" id="SSF57756">
    <property type="entry name" value="Retrovirus zinc finger-like domains"/>
    <property type="match status" value="1"/>
</dbReference>
<protein>
    <submittedName>
        <fullName evidence="1">Ribonuclease H-like domain-containing protein</fullName>
    </submittedName>
</protein>
<evidence type="ECO:0000313" key="1">
    <source>
        <dbReference type="EMBL" id="GFB32166.1"/>
    </source>
</evidence>
<comment type="caution">
    <text evidence="1">The sequence shown here is derived from an EMBL/GenBank/DDBJ whole genome shotgun (WGS) entry which is preliminary data.</text>
</comment>
<reference evidence="1" key="1">
    <citation type="journal article" date="2019" name="Sci. Rep.">
        <title>Draft genome of Tanacetum cinerariifolium, the natural source of mosquito coil.</title>
        <authorList>
            <person name="Yamashiro T."/>
            <person name="Shiraishi A."/>
            <person name="Satake H."/>
            <person name="Nakayama K."/>
        </authorList>
    </citation>
    <scope>NUCLEOTIDE SEQUENCE</scope>
</reference>
<dbReference type="InterPro" id="IPR036875">
    <property type="entry name" value="Znf_CCHC_sf"/>
</dbReference>
<feature type="non-terminal residue" evidence="1">
    <location>
        <position position="249"/>
    </location>
</feature>
<dbReference type="GO" id="GO:0008270">
    <property type="term" value="F:zinc ion binding"/>
    <property type="evidence" value="ECO:0007669"/>
    <property type="project" value="InterPro"/>
</dbReference>
<gene>
    <name evidence="1" type="ORF">Tci_704137</name>
</gene>
<feature type="non-terminal residue" evidence="1">
    <location>
        <position position="1"/>
    </location>
</feature>
<sequence>QIDDDDIEEMDIKWNLALLSIRADRFWKKTDKKITIRGSDVAGFDKSKVECFNCHKMGYFAREYRSPRSQDRGKRKSYKKDPKVEELAPKAMIAIDEEVPTEYALMAKSSSSSDNETFRKSKLDKDMKGVGFNEYYVVPPPPAQVYSHLKKDLSWMGLPEFVDDTFTDYTRPTPSIDVSKSINITTKHHQADMPAASASRRASRISKLACRQNQQADVPPASANRCAIKHQKADYTSRITKSTCQQQII</sequence>
<proteinExistence type="predicted"/>
<name>A0A699L9M1_TANCI</name>
<dbReference type="EMBL" id="BKCJ010601521">
    <property type="protein sequence ID" value="GFB32166.1"/>
    <property type="molecule type" value="Genomic_DNA"/>
</dbReference>
<dbReference type="GO" id="GO:0003676">
    <property type="term" value="F:nucleic acid binding"/>
    <property type="evidence" value="ECO:0007669"/>
    <property type="project" value="InterPro"/>
</dbReference>
<organism evidence="1">
    <name type="scientific">Tanacetum cinerariifolium</name>
    <name type="common">Dalmatian daisy</name>
    <name type="synonym">Chrysanthemum cinerariifolium</name>
    <dbReference type="NCBI Taxonomy" id="118510"/>
    <lineage>
        <taxon>Eukaryota</taxon>
        <taxon>Viridiplantae</taxon>
        <taxon>Streptophyta</taxon>
        <taxon>Embryophyta</taxon>
        <taxon>Tracheophyta</taxon>
        <taxon>Spermatophyta</taxon>
        <taxon>Magnoliopsida</taxon>
        <taxon>eudicotyledons</taxon>
        <taxon>Gunneridae</taxon>
        <taxon>Pentapetalae</taxon>
        <taxon>asterids</taxon>
        <taxon>campanulids</taxon>
        <taxon>Asterales</taxon>
        <taxon>Asteraceae</taxon>
        <taxon>Asteroideae</taxon>
        <taxon>Anthemideae</taxon>
        <taxon>Anthemidinae</taxon>
        <taxon>Tanacetum</taxon>
    </lineage>
</organism>
<dbReference type="AlphaFoldDB" id="A0A699L9M1"/>